<sequence length="446" mass="50146">MIKQFLDLGIKEEFQQSLEKLEIFKPTEIQKKTIPLILNAKKDVVALAKTGTGKTAAFGLPLLQLINVNSKNIQVVILAPTRELGQQIYANLVSYASNSKSISIASICGGIPIKPQIERLQNITHIVIATPGRLVDLINRKAIDLKKVEYLVLDEADEMVSNLKTDLDPIVNEIPKTKRTLLFTATMPGTIKQVIQNYLSKNVTQVEVDMSTVGHQGIDHQYIVVEPIEKLDVLLHFLSTKERKRGVIFCKTKAAVNKLAKKLAINKFSSGALHGSLTQGIRDRVMGQFREGHINILVATDLAARGIDVKEIEYVVNYHLPDTYDAYVHRSGRTARAGAKGLSLTILQKEEEIEIADFENELGITFHRSKKANPQSIEENNSLLWAKKIFKTKLNRDVSDDFKEKIKTIFHHLTKEELVEKIIANHLEQHHSIVQKLEAPLKNKKK</sequence>
<feature type="short sequence motif" description="Q motif" evidence="6">
    <location>
        <begin position="3"/>
        <end position="31"/>
    </location>
</feature>
<evidence type="ECO:0000256" key="5">
    <source>
        <dbReference type="ARBA" id="ARBA00038437"/>
    </source>
</evidence>
<dbReference type="CDD" id="cd00268">
    <property type="entry name" value="DEADc"/>
    <property type="match status" value="1"/>
</dbReference>
<dbReference type="PROSITE" id="PS51192">
    <property type="entry name" value="HELICASE_ATP_BIND_1"/>
    <property type="match status" value="1"/>
</dbReference>
<feature type="domain" description="Helicase C-terminal" evidence="9">
    <location>
        <begin position="232"/>
        <end position="384"/>
    </location>
</feature>
<dbReference type="PROSITE" id="PS00039">
    <property type="entry name" value="DEAD_ATP_HELICASE"/>
    <property type="match status" value="1"/>
</dbReference>
<dbReference type="PANTHER" id="PTHR47959">
    <property type="entry name" value="ATP-DEPENDENT RNA HELICASE RHLE-RELATED"/>
    <property type="match status" value="1"/>
</dbReference>
<feature type="domain" description="DEAD-box RNA helicase Q" evidence="10">
    <location>
        <begin position="3"/>
        <end position="31"/>
    </location>
</feature>
<reference evidence="11 12" key="1">
    <citation type="submission" date="2018-10" db="EMBL/GenBank/DDBJ databases">
        <title>Genomic Encyclopedia of Archaeal and Bacterial Type Strains, Phase II (KMG-II): from individual species to whole genera.</title>
        <authorList>
            <person name="Goeker M."/>
        </authorList>
    </citation>
    <scope>NUCLEOTIDE SEQUENCE [LARGE SCALE GENOMIC DNA]</scope>
    <source>
        <strain evidence="11 12">DSM 25230</strain>
    </source>
</reference>
<dbReference type="GO" id="GO:0005524">
    <property type="term" value="F:ATP binding"/>
    <property type="evidence" value="ECO:0007669"/>
    <property type="project" value="UniProtKB-KW"/>
</dbReference>
<protein>
    <submittedName>
        <fullName evidence="11">ATP-dependent RNA helicase DeaD</fullName>
    </submittedName>
</protein>
<keyword evidence="4 7" id="KW-0067">ATP-binding</keyword>
<dbReference type="PANTHER" id="PTHR47959:SF1">
    <property type="entry name" value="ATP-DEPENDENT RNA HELICASE DBPA"/>
    <property type="match status" value="1"/>
</dbReference>
<dbReference type="GO" id="GO:0005829">
    <property type="term" value="C:cytosol"/>
    <property type="evidence" value="ECO:0007669"/>
    <property type="project" value="TreeGrafter"/>
</dbReference>
<feature type="domain" description="Helicase ATP-binding" evidence="8">
    <location>
        <begin position="35"/>
        <end position="205"/>
    </location>
</feature>
<evidence type="ECO:0000256" key="3">
    <source>
        <dbReference type="ARBA" id="ARBA00022806"/>
    </source>
</evidence>
<dbReference type="GO" id="GO:0003724">
    <property type="term" value="F:RNA helicase activity"/>
    <property type="evidence" value="ECO:0007669"/>
    <property type="project" value="InterPro"/>
</dbReference>
<dbReference type="EMBL" id="RBIQ01000008">
    <property type="protein sequence ID" value="RKR13118.1"/>
    <property type="molecule type" value="Genomic_DNA"/>
</dbReference>
<dbReference type="InterPro" id="IPR001650">
    <property type="entry name" value="Helicase_C-like"/>
</dbReference>
<keyword evidence="12" id="KW-1185">Reference proteome</keyword>
<dbReference type="SMART" id="SM00487">
    <property type="entry name" value="DEXDc"/>
    <property type="match status" value="1"/>
</dbReference>
<evidence type="ECO:0000313" key="12">
    <source>
        <dbReference type="Proteomes" id="UP000269412"/>
    </source>
</evidence>
<dbReference type="PROSITE" id="PS51195">
    <property type="entry name" value="Q_MOTIF"/>
    <property type="match status" value="1"/>
</dbReference>
<organism evidence="11 12">
    <name type="scientific">Maribacter vaceletii</name>
    <dbReference type="NCBI Taxonomy" id="1206816"/>
    <lineage>
        <taxon>Bacteria</taxon>
        <taxon>Pseudomonadati</taxon>
        <taxon>Bacteroidota</taxon>
        <taxon>Flavobacteriia</taxon>
        <taxon>Flavobacteriales</taxon>
        <taxon>Flavobacteriaceae</taxon>
        <taxon>Maribacter</taxon>
    </lineage>
</organism>
<evidence type="ECO:0000259" key="10">
    <source>
        <dbReference type="PROSITE" id="PS51195"/>
    </source>
</evidence>
<dbReference type="Pfam" id="PF00271">
    <property type="entry name" value="Helicase_C"/>
    <property type="match status" value="1"/>
</dbReference>
<dbReference type="InterPro" id="IPR014001">
    <property type="entry name" value="Helicase_ATP-bd"/>
</dbReference>
<dbReference type="SUPFAM" id="SSF52540">
    <property type="entry name" value="P-loop containing nucleoside triphosphate hydrolases"/>
    <property type="match status" value="1"/>
</dbReference>
<dbReference type="CDD" id="cd18787">
    <property type="entry name" value="SF2_C_DEAD"/>
    <property type="match status" value="1"/>
</dbReference>
<dbReference type="InterPro" id="IPR027417">
    <property type="entry name" value="P-loop_NTPase"/>
</dbReference>
<accession>A0A495E868</accession>
<dbReference type="Pfam" id="PF00270">
    <property type="entry name" value="DEAD"/>
    <property type="match status" value="1"/>
</dbReference>
<dbReference type="OrthoDB" id="9785240at2"/>
<dbReference type="InterPro" id="IPR044742">
    <property type="entry name" value="DEAD/DEAH_RhlB"/>
</dbReference>
<evidence type="ECO:0000259" key="8">
    <source>
        <dbReference type="PROSITE" id="PS51192"/>
    </source>
</evidence>
<dbReference type="InterPro" id="IPR014014">
    <property type="entry name" value="RNA_helicase_DEAD_Q_motif"/>
</dbReference>
<dbReference type="SMART" id="SM00490">
    <property type="entry name" value="HELICc"/>
    <property type="match status" value="1"/>
</dbReference>
<dbReference type="InterPro" id="IPR050079">
    <property type="entry name" value="DEAD_box_RNA_helicase"/>
</dbReference>
<keyword evidence="3 7" id="KW-0347">Helicase</keyword>
<dbReference type="InterPro" id="IPR011545">
    <property type="entry name" value="DEAD/DEAH_box_helicase_dom"/>
</dbReference>
<keyword evidence="1 7" id="KW-0547">Nucleotide-binding</keyword>
<evidence type="ECO:0000256" key="1">
    <source>
        <dbReference type="ARBA" id="ARBA00022741"/>
    </source>
</evidence>
<evidence type="ECO:0000313" key="11">
    <source>
        <dbReference type="EMBL" id="RKR13118.1"/>
    </source>
</evidence>
<dbReference type="Gene3D" id="3.40.50.300">
    <property type="entry name" value="P-loop containing nucleotide triphosphate hydrolases"/>
    <property type="match status" value="2"/>
</dbReference>
<dbReference type="PROSITE" id="PS51194">
    <property type="entry name" value="HELICASE_CTER"/>
    <property type="match status" value="1"/>
</dbReference>
<comment type="caution">
    <text evidence="11">The sequence shown here is derived from an EMBL/GenBank/DDBJ whole genome shotgun (WGS) entry which is preliminary data.</text>
</comment>
<keyword evidence="2 7" id="KW-0378">Hydrolase</keyword>
<dbReference type="GO" id="GO:0003676">
    <property type="term" value="F:nucleic acid binding"/>
    <property type="evidence" value="ECO:0007669"/>
    <property type="project" value="InterPro"/>
</dbReference>
<name>A0A495E868_9FLAO</name>
<comment type="similarity">
    <text evidence="5 7">Belongs to the DEAD box helicase family.</text>
</comment>
<evidence type="ECO:0000256" key="7">
    <source>
        <dbReference type="RuleBase" id="RU000492"/>
    </source>
</evidence>
<evidence type="ECO:0000256" key="4">
    <source>
        <dbReference type="ARBA" id="ARBA00022840"/>
    </source>
</evidence>
<evidence type="ECO:0000259" key="9">
    <source>
        <dbReference type="PROSITE" id="PS51194"/>
    </source>
</evidence>
<evidence type="ECO:0000256" key="6">
    <source>
        <dbReference type="PROSITE-ProRule" id="PRU00552"/>
    </source>
</evidence>
<dbReference type="InterPro" id="IPR000629">
    <property type="entry name" value="RNA-helicase_DEAD-box_CS"/>
</dbReference>
<dbReference type="AlphaFoldDB" id="A0A495E868"/>
<dbReference type="Proteomes" id="UP000269412">
    <property type="component" value="Unassembled WGS sequence"/>
</dbReference>
<proteinExistence type="inferred from homology"/>
<dbReference type="RefSeq" id="WP_121066677.1">
    <property type="nucleotide sequence ID" value="NZ_RBIQ01000008.1"/>
</dbReference>
<evidence type="ECO:0000256" key="2">
    <source>
        <dbReference type="ARBA" id="ARBA00022801"/>
    </source>
</evidence>
<dbReference type="GO" id="GO:0016787">
    <property type="term" value="F:hydrolase activity"/>
    <property type="evidence" value="ECO:0007669"/>
    <property type="project" value="UniProtKB-KW"/>
</dbReference>
<gene>
    <name evidence="11" type="ORF">CLV91_1833</name>
</gene>